<keyword evidence="2" id="KW-0812">Transmembrane</keyword>
<proteinExistence type="predicted"/>
<protein>
    <recommendedName>
        <fullName evidence="5">Transmembrane protein</fullName>
    </recommendedName>
</protein>
<comment type="caution">
    <text evidence="3">The sequence shown here is derived from an EMBL/GenBank/DDBJ whole genome shotgun (WGS) entry which is preliminary data.</text>
</comment>
<feature type="compositionally biased region" description="Low complexity" evidence="1">
    <location>
        <begin position="217"/>
        <end position="226"/>
    </location>
</feature>
<evidence type="ECO:0000256" key="1">
    <source>
        <dbReference type="SAM" id="MobiDB-lite"/>
    </source>
</evidence>
<sequence>MNEKFQYPLTSPFRVIVRSKRRGFLKRHFNDDMPIELNPYVPQENYANSIKYLNQVAFYTILGQLVSILPVLVCGIVMFAVGEARRQSTNYTPIYWYIGILILGVSFLCLLVAIFTLRSRYIRNLSYAVQKIHTEYNNSFGIQWVMKYVEFENRKGKRRIKLWCELIIPNSPIAQQPLVAHPQAYPQHQQNQAQYVPMAYYYGNQKPGEPLPPPTAGPSQPFSGYGQQLGGGPSSSSQIPQPNGSAPYYSYPQNNYVNIPIDQEYPPTSSKPNVNLDKESDKK</sequence>
<name>A0A8J4UYQ4_9MYCE</name>
<reference evidence="3" key="1">
    <citation type="submission" date="2020-01" db="EMBL/GenBank/DDBJ databases">
        <title>Development of genomics and gene disruption for Polysphondylium violaceum indicates a role for the polyketide synthase stlB in stalk morphogenesis.</title>
        <authorList>
            <person name="Narita B."/>
            <person name="Kawabe Y."/>
            <person name="Kin K."/>
            <person name="Saito T."/>
            <person name="Gibbs R."/>
            <person name="Kuspa A."/>
            <person name="Muzny D."/>
            <person name="Queller D."/>
            <person name="Richards S."/>
            <person name="Strassman J."/>
            <person name="Sucgang R."/>
            <person name="Worley K."/>
            <person name="Schaap P."/>
        </authorList>
    </citation>
    <scope>NUCLEOTIDE SEQUENCE</scope>
    <source>
        <strain evidence="3">QSvi11</strain>
    </source>
</reference>
<feature type="compositionally biased region" description="Low complexity" evidence="1">
    <location>
        <begin position="234"/>
        <end position="245"/>
    </location>
</feature>
<keyword evidence="2" id="KW-0472">Membrane</keyword>
<feature type="transmembrane region" description="Helical" evidence="2">
    <location>
        <begin position="94"/>
        <end position="117"/>
    </location>
</feature>
<dbReference type="OrthoDB" id="18475at2759"/>
<dbReference type="EMBL" id="AJWJ01000207">
    <property type="protein sequence ID" value="KAF2073380.1"/>
    <property type="molecule type" value="Genomic_DNA"/>
</dbReference>
<evidence type="ECO:0000313" key="4">
    <source>
        <dbReference type="Proteomes" id="UP000695562"/>
    </source>
</evidence>
<gene>
    <name evidence="3" type="ORF">CYY_005293</name>
</gene>
<feature type="transmembrane region" description="Helical" evidence="2">
    <location>
        <begin position="56"/>
        <end position="82"/>
    </location>
</feature>
<dbReference type="AlphaFoldDB" id="A0A8J4UYQ4"/>
<accession>A0A8J4UYQ4</accession>
<evidence type="ECO:0000256" key="2">
    <source>
        <dbReference type="SAM" id="Phobius"/>
    </source>
</evidence>
<keyword evidence="4" id="KW-1185">Reference proteome</keyword>
<organism evidence="3 4">
    <name type="scientific">Polysphondylium violaceum</name>
    <dbReference type="NCBI Taxonomy" id="133409"/>
    <lineage>
        <taxon>Eukaryota</taxon>
        <taxon>Amoebozoa</taxon>
        <taxon>Evosea</taxon>
        <taxon>Eumycetozoa</taxon>
        <taxon>Dictyostelia</taxon>
        <taxon>Dictyosteliales</taxon>
        <taxon>Dictyosteliaceae</taxon>
        <taxon>Polysphondylium</taxon>
    </lineage>
</organism>
<evidence type="ECO:0008006" key="5">
    <source>
        <dbReference type="Google" id="ProtNLM"/>
    </source>
</evidence>
<feature type="region of interest" description="Disordered" evidence="1">
    <location>
        <begin position="207"/>
        <end position="283"/>
    </location>
</feature>
<dbReference type="Proteomes" id="UP000695562">
    <property type="component" value="Unassembled WGS sequence"/>
</dbReference>
<evidence type="ECO:0000313" key="3">
    <source>
        <dbReference type="EMBL" id="KAF2073380.1"/>
    </source>
</evidence>
<keyword evidence="2" id="KW-1133">Transmembrane helix</keyword>